<name>A0A1H6XRW2_9BACT</name>
<keyword evidence="1" id="KW-1133">Transmembrane helix</keyword>
<dbReference type="STRING" id="408657.SAMN04487995_4168"/>
<reference evidence="2 3" key="1">
    <citation type="submission" date="2016-10" db="EMBL/GenBank/DDBJ databases">
        <authorList>
            <person name="de Groot N.N."/>
        </authorList>
    </citation>
    <scope>NUCLEOTIDE SEQUENCE [LARGE SCALE GENOMIC DNA]</scope>
    <source>
        <strain evidence="2 3">DSM 19938</strain>
    </source>
</reference>
<feature type="transmembrane region" description="Helical" evidence="1">
    <location>
        <begin position="49"/>
        <end position="69"/>
    </location>
</feature>
<dbReference type="RefSeq" id="WP_090338156.1">
    <property type="nucleotide sequence ID" value="NZ_FNXY01000006.1"/>
</dbReference>
<protein>
    <submittedName>
        <fullName evidence="2">Uncharacterized protein</fullName>
    </submittedName>
</protein>
<dbReference type="EMBL" id="FNXY01000006">
    <property type="protein sequence ID" value="SEJ31769.1"/>
    <property type="molecule type" value="Genomic_DNA"/>
</dbReference>
<organism evidence="2 3">
    <name type="scientific">Dyadobacter koreensis</name>
    <dbReference type="NCBI Taxonomy" id="408657"/>
    <lineage>
        <taxon>Bacteria</taxon>
        <taxon>Pseudomonadati</taxon>
        <taxon>Bacteroidota</taxon>
        <taxon>Cytophagia</taxon>
        <taxon>Cytophagales</taxon>
        <taxon>Spirosomataceae</taxon>
        <taxon>Dyadobacter</taxon>
    </lineage>
</organism>
<evidence type="ECO:0000313" key="2">
    <source>
        <dbReference type="EMBL" id="SEJ31769.1"/>
    </source>
</evidence>
<dbReference type="OrthoDB" id="1099872at2"/>
<proteinExistence type="predicted"/>
<dbReference type="Proteomes" id="UP000199532">
    <property type="component" value="Unassembled WGS sequence"/>
</dbReference>
<sequence length="108" mass="12471">MYDGPKDFRKNKAKFLLIVPLIICLVSGVVMLLWNAILPELLGVKSITFWQSAGLLVLCKILFGGFGFAKRHDGPGMGFREKWQRSSEEREKIREEWKKRCGQWKDKG</sequence>
<keyword evidence="1" id="KW-0472">Membrane</keyword>
<evidence type="ECO:0000256" key="1">
    <source>
        <dbReference type="SAM" id="Phobius"/>
    </source>
</evidence>
<keyword evidence="1" id="KW-0812">Transmembrane</keyword>
<evidence type="ECO:0000313" key="3">
    <source>
        <dbReference type="Proteomes" id="UP000199532"/>
    </source>
</evidence>
<accession>A0A1H6XRW2</accession>
<gene>
    <name evidence="2" type="ORF">SAMN04487995_4168</name>
</gene>
<feature type="transmembrane region" description="Helical" evidence="1">
    <location>
        <begin position="15"/>
        <end position="37"/>
    </location>
</feature>
<dbReference type="AlphaFoldDB" id="A0A1H6XRW2"/>
<keyword evidence="3" id="KW-1185">Reference proteome</keyword>